<organism evidence="2 3">
    <name type="scientific">Rhypophila decipiens</name>
    <dbReference type="NCBI Taxonomy" id="261697"/>
    <lineage>
        <taxon>Eukaryota</taxon>
        <taxon>Fungi</taxon>
        <taxon>Dikarya</taxon>
        <taxon>Ascomycota</taxon>
        <taxon>Pezizomycotina</taxon>
        <taxon>Sordariomycetes</taxon>
        <taxon>Sordariomycetidae</taxon>
        <taxon>Sordariales</taxon>
        <taxon>Naviculisporaceae</taxon>
        <taxon>Rhypophila</taxon>
    </lineage>
</organism>
<dbReference type="EMBL" id="MU858226">
    <property type="protein sequence ID" value="KAK4208852.1"/>
    <property type="molecule type" value="Genomic_DNA"/>
</dbReference>
<feature type="chain" id="PRO_5042882404" evidence="1">
    <location>
        <begin position="25"/>
        <end position="88"/>
    </location>
</feature>
<keyword evidence="3" id="KW-1185">Reference proteome</keyword>
<reference evidence="2" key="2">
    <citation type="submission" date="2023-05" db="EMBL/GenBank/DDBJ databases">
        <authorList>
            <consortium name="Lawrence Berkeley National Laboratory"/>
            <person name="Steindorff A."/>
            <person name="Hensen N."/>
            <person name="Bonometti L."/>
            <person name="Westerberg I."/>
            <person name="Brannstrom I.O."/>
            <person name="Guillou S."/>
            <person name="Cros-Aarteil S."/>
            <person name="Calhoun S."/>
            <person name="Haridas S."/>
            <person name="Kuo A."/>
            <person name="Mondo S."/>
            <person name="Pangilinan J."/>
            <person name="Riley R."/>
            <person name="Labutti K."/>
            <person name="Andreopoulos B."/>
            <person name="Lipzen A."/>
            <person name="Chen C."/>
            <person name="Yanf M."/>
            <person name="Daum C."/>
            <person name="Ng V."/>
            <person name="Clum A."/>
            <person name="Ohm R."/>
            <person name="Martin F."/>
            <person name="Silar P."/>
            <person name="Natvig D."/>
            <person name="Lalanne C."/>
            <person name="Gautier V."/>
            <person name="Ament-Velasquez S.L."/>
            <person name="Kruys A."/>
            <person name="Hutchinson M.I."/>
            <person name="Powell A.J."/>
            <person name="Barry K."/>
            <person name="Miller A.N."/>
            <person name="Grigoriev I.V."/>
            <person name="Debuchy R."/>
            <person name="Gladieux P."/>
            <person name="Thoren M.H."/>
            <person name="Johannesson H."/>
        </authorList>
    </citation>
    <scope>NUCLEOTIDE SEQUENCE</scope>
    <source>
        <strain evidence="2">PSN293</strain>
    </source>
</reference>
<keyword evidence="1" id="KW-0732">Signal</keyword>
<reference evidence="2" key="1">
    <citation type="journal article" date="2023" name="Mol. Phylogenet. Evol.">
        <title>Genome-scale phylogeny and comparative genomics of the fungal order Sordariales.</title>
        <authorList>
            <person name="Hensen N."/>
            <person name="Bonometti L."/>
            <person name="Westerberg I."/>
            <person name="Brannstrom I.O."/>
            <person name="Guillou S."/>
            <person name="Cros-Aarteil S."/>
            <person name="Calhoun S."/>
            <person name="Haridas S."/>
            <person name="Kuo A."/>
            <person name="Mondo S."/>
            <person name="Pangilinan J."/>
            <person name="Riley R."/>
            <person name="LaButti K."/>
            <person name="Andreopoulos B."/>
            <person name="Lipzen A."/>
            <person name="Chen C."/>
            <person name="Yan M."/>
            <person name="Daum C."/>
            <person name="Ng V."/>
            <person name="Clum A."/>
            <person name="Steindorff A."/>
            <person name="Ohm R.A."/>
            <person name="Martin F."/>
            <person name="Silar P."/>
            <person name="Natvig D.O."/>
            <person name="Lalanne C."/>
            <person name="Gautier V."/>
            <person name="Ament-Velasquez S.L."/>
            <person name="Kruys A."/>
            <person name="Hutchinson M.I."/>
            <person name="Powell A.J."/>
            <person name="Barry K."/>
            <person name="Miller A.N."/>
            <person name="Grigoriev I.V."/>
            <person name="Debuchy R."/>
            <person name="Gladieux P."/>
            <person name="Hiltunen Thoren M."/>
            <person name="Johannesson H."/>
        </authorList>
    </citation>
    <scope>NUCLEOTIDE SEQUENCE</scope>
    <source>
        <strain evidence="2">PSN293</strain>
    </source>
</reference>
<sequence length="88" mass="9381">MIFTTTCITRVVATVLALGGLAMAFPTPDAAAADKPVCPTVKPGYWECLSDCLYKTCKTGDTACIKSCDNVCNTKYLPGFPNCTPPPW</sequence>
<evidence type="ECO:0000256" key="1">
    <source>
        <dbReference type="SAM" id="SignalP"/>
    </source>
</evidence>
<evidence type="ECO:0000313" key="2">
    <source>
        <dbReference type="EMBL" id="KAK4208852.1"/>
    </source>
</evidence>
<dbReference type="AlphaFoldDB" id="A0AAN7B3Q3"/>
<dbReference type="Proteomes" id="UP001301769">
    <property type="component" value="Unassembled WGS sequence"/>
</dbReference>
<protein>
    <submittedName>
        <fullName evidence="2">Uncharacterized protein</fullName>
    </submittedName>
</protein>
<proteinExistence type="predicted"/>
<accession>A0AAN7B3Q3</accession>
<comment type="caution">
    <text evidence="2">The sequence shown here is derived from an EMBL/GenBank/DDBJ whole genome shotgun (WGS) entry which is preliminary data.</text>
</comment>
<feature type="signal peptide" evidence="1">
    <location>
        <begin position="1"/>
        <end position="24"/>
    </location>
</feature>
<name>A0AAN7B3Q3_9PEZI</name>
<gene>
    <name evidence="2" type="ORF">QBC37DRAFT_64847</name>
</gene>
<evidence type="ECO:0000313" key="3">
    <source>
        <dbReference type="Proteomes" id="UP001301769"/>
    </source>
</evidence>